<dbReference type="PROSITE" id="PS50109">
    <property type="entry name" value="HIS_KIN"/>
    <property type="match status" value="1"/>
</dbReference>
<dbReference type="PANTHER" id="PTHR43547:SF2">
    <property type="entry name" value="HYBRID SIGNAL TRANSDUCTION HISTIDINE KINASE C"/>
    <property type="match status" value="1"/>
</dbReference>
<feature type="transmembrane region" description="Helical" evidence="4">
    <location>
        <begin position="357"/>
        <end position="375"/>
    </location>
</feature>
<keyword evidence="3" id="KW-0597">Phosphoprotein</keyword>
<dbReference type="SUPFAM" id="SSF47384">
    <property type="entry name" value="Homodimeric domain of signal transducing histidine kinase"/>
    <property type="match status" value="1"/>
</dbReference>
<dbReference type="CDD" id="cd00082">
    <property type="entry name" value="HisKA"/>
    <property type="match status" value="1"/>
</dbReference>
<feature type="domain" description="Histidine kinase" evidence="5">
    <location>
        <begin position="403"/>
        <end position="619"/>
    </location>
</feature>
<evidence type="ECO:0000313" key="6">
    <source>
        <dbReference type="EMBL" id="ADB42086.1"/>
    </source>
</evidence>
<dbReference type="STRING" id="504472.Slin_6126"/>
<keyword evidence="6" id="KW-0808">Transferase</keyword>
<sequence length="628" mass="70735">MTLVRKYSFGLFMMVWLTGHAQSITISTWRLQLARATADSSRSNLCYALGKQYEQVNLDSCLYFLTKSIQIAQRIHDPVATTRAMYRLGQTYMFTLKDEGKAVDWFNKAIVLAKADNNNACLADCYRLLAVCADHQRIGNTEELMGKAVSYAKKSNNWRILTNTYQVCSGRYALRKNYPLAEKYSKLAMASCKPYNLDNWFTSGLDLHDLLSVQGKQVEALALARQLASFKDKLPKTDGEFVYINDVANLDRILKRYTEAETILLKGITAENQRTHPDSLHLRYLYQSLLHTYVDQGKWQKAYTYSETLADIRLWLQQKRQTQDAKLQMTQLKAVLDIEKKDSQIILLDAQRQQQHIFLIAALLVAGLLVGFIVVQRRNQKRIERQKATLTQLNATQNKLFAMLSHDLRSPVANLQSNVMLTNWGALSQQEFAESTKSLSLDIGNVATMLDNVLSWSVSQMNGIKPRIETIKIALLIEEQMMFLTSLANAKQIQLVNKTPVDACLLADKNHLSAILRNLLQNAIKFMHAGGAVWVDFLESEGFSRLTVQDTGIGMEPQLVANLFALDKQTSRLGTNHEQGTGLGLILVKELVEANEGLITVNSAVDQGTTFTLTFANQFGKRTGSPVL</sequence>
<dbReference type="Pfam" id="PF02518">
    <property type="entry name" value="HATPase_c"/>
    <property type="match status" value="1"/>
</dbReference>
<evidence type="ECO:0000313" key="7">
    <source>
        <dbReference type="Proteomes" id="UP000002028"/>
    </source>
</evidence>
<accession>D2QTF4</accession>
<dbReference type="SMART" id="SM00387">
    <property type="entry name" value="HATPase_c"/>
    <property type="match status" value="1"/>
</dbReference>
<keyword evidence="6" id="KW-0418">Kinase</keyword>
<dbReference type="PANTHER" id="PTHR43547">
    <property type="entry name" value="TWO-COMPONENT HISTIDINE KINASE"/>
    <property type="match status" value="1"/>
</dbReference>
<evidence type="ECO:0000256" key="4">
    <source>
        <dbReference type="SAM" id="Phobius"/>
    </source>
</evidence>
<dbReference type="PRINTS" id="PR00344">
    <property type="entry name" value="BCTRLSENSOR"/>
</dbReference>
<dbReference type="InterPro" id="IPR003594">
    <property type="entry name" value="HATPase_dom"/>
</dbReference>
<dbReference type="eggNOG" id="COG2205">
    <property type="taxonomic scope" value="Bacteria"/>
</dbReference>
<keyword evidence="4" id="KW-0472">Membrane</keyword>
<dbReference type="InterPro" id="IPR036097">
    <property type="entry name" value="HisK_dim/P_sf"/>
</dbReference>
<dbReference type="InterPro" id="IPR005467">
    <property type="entry name" value="His_kinase_dom"/>
</dbReference>
<keyword evidence="4" id="KW-0812">Transmembrane</keyword>
<dbReference type="AlphaFoldDB" id="D2QTF4"/>
<dbReference type="eggNOG" id="COG0457">
    <property type="taxonomic scope" value="Bacteria"/>
</dbReference>
<dbReference type="RefSeq" id="WP_012930574.1">
    <property type="nucleotide sequence ID" value="NC_013730.1"/>
</dbReference>
<dbReference type="GO" id="GO:0000155">
    <property type="term" value="F:phosphorelay sensor kinase activity"/>
    <property type="evidence" value="ECO:0007669"/>
    <property type="project" value="InterPro"/>
</dbReference>
<dbReference type="SUPFAM" id="SSF55874">
    <property type="entry name" value="ATPase domain of HSP90 chaperone/DNA topoisomerase II/histidine kinase"/>
    <property type="match status" value="1"/>
</dbReference>
<dbReference type="SUPFAM" id="SSF48452">
    <property type="entry name" value="TPR-like"/>
    <property type="match status" value="1"/>
</dbReference>
<organism evidence="6 7">
    <name type="scientific">Spirosoma linguale (strain ATCC 33905 / DSM 74 / LMG 10896 / Claus 1)</name>
    <dbReference type="NCBI Taxonomy" id="504472"/>
    <lineage>
        <taxon>Bacteria</taxon>
        <taxon>Pseudomonadati</taxon>
        <taxon>Bacteroidota</taxon>
        <taxon>Cytophagia</taxon>
        <taxon>Cytophagales</taxon>
        <taxon>Cytophagaceae</taxon>
        <taxon>Spirosoma</taxon>
    </lineage>
</organism>
<evidence type="ECO:0000256" key="1">
    <source>
        <dbReference type="ARBA" id="ARBA00000085"/>
    </source>
</evidence>
<evidence type="ECO:0000256" key="2">
    <source>
        <dbReference type="ARBA" id="ARBA00012438"/>
    </source>
</evidence>
<gene>
    <name evidence="6" type="ordered locus">Slin_6126</name>
</gene>
<evidence type="ECO:0000256" key="3">
    <source>
        <dbReference type="ARBA" id="ARBA00022553"/>
    </source>
</evidence>
<keyword evidence="4" id="KW-1133">Transmembrane helix</keyword>
<dbReference type="InterPro" id="IPR036890">
    <property type="entry name" value="HATPase_C_sf"/>
</dbReference>
<dbReference type="HOGENOM" id="CLU_000445_114_67_10"/>
<comment type="catalytic activity">
    <reaction evidence="1">
        <text>ATP + protein L-histidine = ADP + protein N-phospho-L-histidine.</text>
        <dbReference type="EC" id="2.7.13.3"/>
    </reaction>
</comment>
<dbReference type="Proteomes" id="UP000002028">
    <property type="component" value="Chromosome"/>
</dbReference>
<dbReference type="InterPro" id="IPR004358">
    <property type="entry name" value="Sig_transdc_His_kin-like_C"/>
</dbReference>
<reference evidence="6 7" key="1">
    <citation type="journal article" date="2010" name="Stand. Genomic Sci.">
        <title>Complete genome sequence of Spirosoma linguale type strain (1).</title>
        <authorList>
            <person name="Lail K."/>
            <person name="Sikorski J."/>
            <person name="Saunders E."/>
            <person name="Lapidus A."/>
            <person name="Glavina Del Rio T."/>
            <person name="Copeland A."/>
            <person name="Tice H."/>
            <person name="Cheng J.-F."/>
            <person name="Lucas S."/>
            <person name="Nolan M."/>
            <person name="Bruce D."/>
            <person name="Goodwin L."/>
            <person name="Pitluck S."/>
            <person name="Ivanova N."/>
            <person name="Mavromatis K."/>
            <person name="Ovchinnikova G."/>
            <person name="Pati A."/>
            <person name="Chen A."/>
            <person name="Palaniappan K."/>
            <person name="Land M."/>
            <person name="Hauser L."/>
            <person name="Chang Y.-J."/>
            <person name="Jeffries C.D."/>
            <person name="Chain P."/>
            <person name="Brettin T."/>
            <person name="Detter J.C."/>
            <person name="Schuetze A."/>
            <person name="Rohde M."/>
            <person name="Tindall B.J."/>
            <person name="Goeker M."/>
            <person name="Bristow J."/>
            <person name="Eisen J.A."/>
            <person name="Markowitz V."/>
            <person name="Hugenholtz P."/>
            <person name="Kyrpides N.C."/>
            <person name="Klenk H.-P."/>
            <person name="Chen F."/>
        </authorList>
    </citation>
    <scope>NUCLEOTIDE SEQUENCE [LARGE SCALE GENOMIC DNA]</scope>
    <source>
        <strain evidence="7">ATCC 33905 / DSM 74 / LMG 10896 / Claus 1</strain>
    </source>
</reference>
<dbReference type="EMBL" id="CP001769">
    <property type="protein sequence ID" value="ADB42086.1"/>
    <property type="molecule type" value="Genomic_DNA"/>
</dbReference>
<dbReference type="Gene3D" id="1.25.40.10">
    <property type="entry name" value="Tetratricopeptide repeat domain"/>
    <property type="match status" value="2"/>
</dbReference>
<name>D2QTF4_SPILD</name>
<proteinExistence type="predicted"/>
<dbReference type="KEGG" id="sli:Slin_6126"/>
<evidence type="ECO:0000259" key="5">
    <source>
        <dbReference type="PROSITE" id="PS50109"/>
    </source>
</evidence>
<dbReference type="EC" id="2.7.13.3" evidence="2"/>
<dbReference type="InterPro" id="IPR011990">
    <property type="entry name" value="TPR-like_helical_dom_sf"/>
</dbReference>
<dbReference type="Gene3D" id="1.10.287.130">
    <property type="match status" value="1"/>
</dbReference>
<keyword evidence="7" id="KW-1185">Reference proteome</keyword>
<protein>
    <recommendedName>
        <fullName evidence="2">histidine kinase</fullName>
        <ecNumber evidence="2">2.7.13.3</ecNumber>
    </recommendedName>
</protein>
<dbReference type="InterPro" id="IPR003661">
    <property type="entry name" value="HisK_dim/P_dom"/>
</dbReference>
<dbReference type="Gene3D" id="3.30.565.10">
    <property type="entry name" value="Histidine kinase-like ATPase, C-terminal domain"/>
    <property type="match status" value="1"/>
</dbReference>